<dbReference type="STRING" id="196109.A0A136IPI5"/>
<dbReference type="Pfam" id="PF03422">
    <property type="entry name" value="CBM_6"/>
    <property type="match status" value="1"/>
</dbReference>
<dbReference type="GO" id="GO:0030246">
    <property type="term" value="F:carbohydrate binding"/>
    <property type="evidence" value="ECO:0007669"/>
    <property type="project" value="InterPro"/>
</dbReference>
<evidence type="ECO:0000256" key="9">
    <source>
        <dbReference type="SAM" id="SignalP"/>
    </source>
</evidence>
<dbReference type="Gene3D" id="2.60.120.260">
    <property type="entry name" value="Galactose-binding domain-like"/>
    <property type="match status" value="1"/>
</dbReference>
<dbReference type="Proteomes" id="UP000070501">
    <property type="component" value="Unassembled WGS sequence"/>
</dbReference>
<evidence type="ECO:0000313" key="11">
    <source>
        <dbReference type="EMBL" id="KXJ86832.1"/>
    </source>
</evidence>
<dbReference type="SUPFAM" id="SSF75005">
    <property type="entry name" value="Arabinanase/levansucrase/invertase"/>
    <property type="match status" value="1"/>
</dbReference>
<reference evidence="12" key="1">
    <citation type="submission" date="2016-02" db="EMBL/GenBank/DDBJ databases">
        <title>Draft genome sequence of Microdochium bolleyi, a fungal endophyte of beachgrass.</title>
        <authorList>
            <consortium name="DOE Joint Genome Institute"/>
            <person name="David A.S."/>
            <person name="May G."/>
            <person name="Haridas S."/>
            <person name="Lim J."/>
            <person name="Wang M."/>
            <person name="Labutti K."/>
            <person name="Lipzen A."/>
            <person name="Barry K."/>
            <person name="Grigoriev I.V."/>
        </authorList>
    </citation>
    <scope>NUCLEOTIDE SEQUENCE [LARGE SCALE GENOMIC DNA]</scope>
    <source>
        <strain evidence="12">J235TASD1</strain>
    </source>
</reference>
<comment type="similarity">
    <text evidence="1 8">Belongs to the glycosyl hydrolase 43 family.</text>
</comment>
<feature type="site" description="Important for catalytic activity, responsible for pKa modulation of the active site Glu and correct orientation of both the proton donor and substrate" evidence="7">
    <location>
        <position position="154"/>
    </location>
</feature>
<keyword evidence="3 8" id="KW-0378">Hydrolase</keyword>
<dbReference type="InParanoid" id="A0A136IPI5"/>
<dbReference type="CDD" id="cd04084">
    <property type="entry name" value="CBM6_xylanase-like"/>
    <property type="match status" value="1"/>
</dbReference>
<dbReference type="AlphaFoldDB" id="A0A136IPI5"/>
<dbReference type="InterPro" id="IPR006584">
    <property type="entry name" value="Cellulose-bd_IV"/>
</dbReference>
<name>A0A136IPI5_9PEZI</name>
<dbReference type="SUPFAM" id="SSF49785">
    <property type="entry name" value="Galactose-binding domain-like"/>
    <property type="match status" value="1"/>
</dbReference>
<evidence type="ECO:0000313" key="12">
    <source>
        <dbReference type="Proteomes" id="UP000070501"/>
    </source>
</evidence>
<keyword evidence="5 8" id="KW-0326">Glycosidase</keyword>
<dbReference type="InterPro" id="IPR023296">
    <property type="entry name" value="Glyco_hydro_beta-prop_sf"/>
</dbReference>
<evidence type="ECO:0000259" key="10">
    <source>
        <dbReference type="PROSITE" id="PS51175"/>
    </source>
</evidence>
<organism evidence="11 12">
    <name type="scientific">Microdochium bolleyi</name>
    <dbReference type="NCBI Taxonomy" id="196109"/>
    <lineage>
        <taxon>Eukaryota</taxon>
        <taxon>Fungi</taxon>
        <taxon>Dikarya</taxon>
        <taxon>Ascomycota</taxon>
        <taxon>Pezizomycotina</taxon>
        <taxon>Sordariomycetes</taxon>
        <taxon>Xylariomycetidae</taxon>
        <taxon>Xylariales</taxon>
        <taxon>Microdochiaceae</taxon>
        <taxon>Microdochium</taxon>
    </lineage>
</organism>
<keyword evidence="11" id="KW-0858">Xylan degradation</keyword>
<keyword evidence="11" id="KW-0624">Polysaccharide degradation</keyword>
<keyword evidence="4" id="KW-0119">Carbohydrate metabolism</keyword>
<evidence type="ECO:0000256" key="7">
    <source>
        <dbReference type="PIRSR" id="PIRSR606710-2"/>
    </source>
</evidence>
<keyword evidence="12" id="KW-1185">Reference proteome</keyword>
<dbReference type="InterPro" id="IPR052176">
    <property type="entry name" value="Glycosyl_Hydrlase_43_Enz"/>
</dbReference>
<gene>
    <name evidence="11" type="ORF">Micbo1qcDRAFT_152335</name>
</gene>
<evidence type="ECO:0000256" key="2">
    <source>
        <dbReference type="ARBA" id="ARBA00022729"/>
    </source>
</evidence>
<keyword evidence="2 9" id="KW-0732">Signal</keyword>
<feature type="active site" description="Proton donor" evidence="6">
    <location>
        <position position="216"/>
    </location>
</feature>
<feature type="chain" id="PRO_5007292940" evidence="9">
    <location>
        <begin position="30"/>
        <end position="458"/>
    </location>
</feature>
<evidence type="ECO:0000256" key="5">
    <source>
        <dbReference type="ARBA" id="ARBA00023295"/>
    </source>
</evidence>
<dbReference type="OrthoDB" id="5211809at2759"/>
<evidence type="ECO:0000256" key="1">
    <source>
        <dbReference type="ARBA" id="ARBA00009865"/>
    </source>
</evidence>
<accession>A0A136IPI5</accession>
<dbReference type="Pfam" id="PF04616">
    <property type="entry name" value="Glyco_hydro_43"/>
    <property type="match status" value="1"/>
</dbReference>
<dbReference type="InterPro" id="IPR006710">
    <property type="entry name" value="Glyco_hydro_43"/>
</dbReference>
<dbReference type="SMART" id="SM00606">
    <property type="entry name" value="CBD_IV"/>
    <property type="match status" value="1"/>
</dbReference>
<dbReference type="Gene3D" id="2.115.10.20">
    <property type="entry name" value="Glycosyl hydrolase domain, family 43"/>
    <property type="match status" value="1"/>
</dbReference>
<protein>
    <submittedName>
        <fullName evidence="11">Putative xylanase 7</fullName>
    </submittedName>
</protein>
<evidence type="ECO:0000256" key="4">
    <source>
        <dbReference type="ARBA" id="ARBA00023277"/>
    </source>
</evidence>
<evidence type="ECO:0000256" key="8">
    <source>
        <dbReference type="RuleBase" id="RU361187"/>
    </source>
</evidence>
<evidence type="ECO:0000256" key="3">
    <source>
        <dbReference type="ARBA" id="ARBA00022801"/>
    </source>
</evidence>
<dbReference type="PANTHER" id="PTHR43772:SF2">
    <property type="entry name" value="PUTATIVE (AFU_ORTHOLOGUE AFUA_2G04480)-RELATED"/>
    <property type="match status" value="1"/>
</dbReference>
<feature type="signal peptide" evidence="9">
    <location>
        <begin position="1"/>
        <end position="29"/>
    </location>
</feature>
<dbReference type="GO" id="GO:0045493">
    <property type="term" value="P:xylan catabolic process"/>
    <property type="evidence" value="ECO:0007669"/>
    <property type="project" value="UniProtKB-KW"/>
</dbReference>
<dbReference type="EMBL" id="KQ964265">
    <property type="protein sequence ID" value="KXJ86832.1"/>
    <property type="molecule type" value="Genomic_DNA"/>
</dbReference>
<sequence>MPGLTTRTVLQALAGLGALLLNQASPVLADNPIVQTDFTTDPAPLVYNNRLYVFTGQDEDGATTYVMKKWRLYSTDDMANWQHHGSPLSLATFAWADANAWAAQAVFRNGKFWIYVPVRRRGGSMAIGVGVADTIEGPWRDAIGGPLLENAEIDPSVFIDDNGQAYLYWGNPRLAYVRLNADMKSYSGGINYVSLTPGSFGPRPTPTTQRPSAYEEGPWVYKRNGLYYMVYAANCCSEDIRYSTGPSITGPWTYRGVLMATEGGSFTNHPGLVDFAGNSYFFYHNGALPGGGGYQRSVAVESFKYNSDGTIPQLRMSTAGPAQVKNLNPYVRVEAETIAWSSGIEVETCSEGGINIANINNGDYVKVKGVGFGSPGASQFSVRVASATSGGKIELRTGSRTGNLVGTCSVPGTGGWQNWTTVNCRLSTTVTGVQDLFFVYTGSGTGFLFNINWWQFAA</sequence>
<dbReference type="GO" id="GO:0004553">
    <property type="term" value="F:hydrolase activity, hydrolyzing O-glycosyl compounds"/>
    <property type="evidence" value="ECO:0007669"/>
    <property type="project" value="InterPro"/>
</dbReference>
<dbReference type="PROSITE" id="PS51175">
    <property type="entry name" value="CBM6"/>
    <property type="match status" value="1"/>
</dbReference>
<feature type="active site" description="Proton acceptor" evidence="6">
    <location>
        <position position="41"/>
    </location>
</feature>
<proteinExistence type="inferred from homology"/>
<dbReference type="InterPro" id="IPR005084">
    <property type="entry name" value="CBM6"/>
</dbReference>
<feature type="domain" description="CBM6" evidence="10">
    <location>
        <begin position="331"/>
        <end position="457"/>
    </location>
</feature>
<dbReference type="InterPro" id="IPR008979">
    <property type="entry name" value="Galactose-bd-like_sf"/>
</dbReference>
<evidence type="ECO:0000256" key="6">
    <source>
        <dbReference type="PIRSR" id="PIRSR606710-1"/>
    </source>
</evidence>
<dbReference type="PANTHER" id="PTHR43772">
    <property type="entry name" value="ENDO-1,4-BETA-XYLANASE"/>
    <property type="match status" value="1"/>
</dbReference>